<protein>
    <recommendedName>
        <fullName evidence="2">Myb-like domain-containing protein</fullName>
    </recommendedName>
</protein>
<name>A0A5N6ZFN7_9EURO</name>
<evidence type="ECO:0000256" key="1">
    <source>
        <dbReference type="SAM" id="MobiDB-lite"/>
    </source>
</evidence>
<feature type="compositionally biased region" description="Acidic residues" evidence="1">
    <location>
        <begin position="135"/>
        <end position="162"/>
    </location>
</feature>
<feature type="compositionally biased region" description="Basic and acidic residues" evidence="1">
    <location>
        <begin position="290"/>
        <end position="305"/>
    </location>
</feature>
<feature type="compositionally biased region" description="Basic and acidic residues" evidence="1">
    <location>
        <begin position="412"/>
        <end position="429"/>
    </location>
</feature>
<feature type="compositionally biased region" description="Acidic residues" evidence="1">
    <location>
        <begin position="321"/>
        <end position="335"/>
    </location>
</feature>
<dbReference type="SMART" id="SM00717">
    <property type="entry name" value="SANT"/>
    <property type="match status" value="1"/>
</dbReference>
<reference evidence="4" key="1">
    <citation type="submission" date="2019-04" db="EMBL/GenBank/DDBJ databases">
        <title>Friends and foes A comparative genomics studyof 23 Aspergillus species from section Flavi.</title>
        <authorList>
            <consortium name="DOE Joint Genome Institute"/>
            <person name="Kjaerbolling I."/>
            <person name="Vesth T."/>
            <person name="Frisvad J.C."/>
            <person name="Nybo J.L."/>
            <person name="Theobald S."/>
            <person name="Kildgaard S."/>
            <person name="Isbrandt T."/>
            <person name="Kuo A."/>
            <person name="Sato A."/>
            <person name="Lyhne E.K."/>
            <person name="Kogle M.E."/>
            <person name="Wiebenga A."/>
            <person name="Kun R.S."/>
            <person name="Lubbers R.J."/>
            <person name="Makela M.R."/>
            <person name="Barry K."/>
            <person name="Chovatia M."/>
            <person name="Clum A."/>
            <person name="Daum C."/>
            <person name="Haridas S."/>
            <person name="He G."/>
            <person name="LaButti K."/>
            <person name="Lipzen A."/>
            <person name="Mondo S."/>
            <person name="Riley R."/>
            <person name="Salamov A."/>
            <person name="Simmons B.A."/>
            <person name="Magnuson J.K."/>
            <person name="Henrissat B."/>
            <person name="Mortensen U.H."/>
            <person name="Larsen T.O."/>
            <person name="Devries R.P."/>
            <person name="Grigoriev I.V."/>
            <person name="Machida M."/>
            <person name="Baker S.E."/>
            <person name="Andersen M.R."/>
        </authorList>
    </citation>
    <scope>NUCLEOTIDE SEQUENCE [LARGE SCALE GENOMIC DNA]</scope>
    <source>
        <strain evidence="4">CBS 553.77</strain>
    </source>
</reference>
<organism evidence="3 4">
    <name type="scientific">Aspergillus coremiiformis</name>
    <dbReference type="NCBI Taxonomy" id="138285"/>
    <lineage>
        <taxon>Eukaryota</taxon>
        <taxon>Fungi</taxon>
        <taxon>Dikarya</taxon>
        <taxon>Ascomycota</taxon>
        <taxon>Pezizomycotina</taxon>
        <taxon>Eurotiomycetes</taxon>
        <taxon>Eurotiomycetidae</taxon>
        <taxon>Eurotiales</taxon>
        <taxon>Aspergillaceae</taxon>
        <taxon>Aspergillus</taxon>
        <taxon>Aspergillus subgen. Circumdati</taxon>
    </lineage>
</organism>
<feature type="compositionally biased region" description="Basic residues" evidence="1">
    <location>
        <begin position="1"/>
        <end position="17"/>
    </location>
</feature>
<dbReference type="Proteomes" id="UP000327118">
    <property type="component" value="Unassembled WGS sequence"/>
</dbReference>
<evidence type="ECO:0000259" key="2">
    <source>
        <dbReference type="SMART" id="SM00717"/>
    </source>
</evidence>
<proteinExistence type="predicted"/>
<dbReference type="OrthoDB" id="5431211at2759"/>
<dbReference type="InterPro" id="IPR001005">
    <property type="entry name" value="SANT/Myb"/>
</dbReference>
<feature type="compositionally biased region" description="Acidic residues" evidence="1">
    <location>
        <begin position="105"/>
        <end position="120"/>
    </location>
</feature>
<feature type="domain" description="Myb-like" evidence="2">
    <location>
        <begin position="647"/>
        <end position="701"/>
    </location>
</feature>
<keyword evidence="4" id="KW-1185">Reference proteome</keyword>
<feature type="compositionally biased region" description="Basic and acidic residues" evidence="1">
    <location>
        <begin position="233"/>
        <end position="246"/>
    </location>
</feature>
<feature type="compositionally biased region" description="Polar residues" evidence="1">
    <location>
        <begin position="18"/>
        <end position="45"/>
    </location>
</feature>
<feature type="compositionally biased region" description="Acidic residues" evidence="1">
    <location>
        <begin position="430"/>
        <end position="441"/>
    </location>
</feature>
<feature type="compositionally biased region" description="Low complexity" evidence="1">
    <location>
        <begin position="258"/>
        <end position="287"/>
    </location>
</feature>
<dbReference type="EMBL" id="ML739038">
    <property type="protein sequence ID" value="KAE8356487.1"/>
    <property type="molecule type" value="Genomic_DNA"/>
</dbReference>
<evidence type="ECO:0000313" key="4">
    <source>
        <dbReference type="Proteomes" id="UP000327118"/>
    </source>
</evidence>
<dbReference type="AlphaFoldDB" id="A0A5N6ZFN7"/>
<feature type="compositionally biased region" description="Polar residues" evidence="1">
    <location>
        <begin position="247"/>
        <end position="257"/>
    </location>
</feature>
<accession>A0A5N6ZFN7</accession>
<sequence>MGLRANKYRQRKLKRHTTSQALDLLNNVNKPRSTKIDNTPVTRSDTVWDVPNSDEDDRFTPSKRVALSDPITSPRRSARLAKPRGELSPTRTSRTTRGARVELSERDEEEESDQESEYESGQESVQESDAGSDKDSDEEPAGPSEDDEEGGYDESNDPDTQEDQQRDAFPQFLLLSDSHESPHSNKSNRLSPFEIQGQRPALRSETTGRSDEAGDESNNKSQDGSESEYGTPEEDRSPQQADESHSGLDTSQSAQEPSKSSPVVVVANVRSSVVGEDSAVHSSASSSRNTRSEDLSRPSEVRAESIDSDGDVEPSHAELESNGDDPPDIPVEEESPAYSPSEPEDSRRDRPPGPGLFRHSVDLEERPCTPPSKRRRTSNHQRVSQTGGQRRRRSIVTSQDVSPMDPPGNQNELRRPDRDLHGREQREIDSSDDESVSDQEEEGWLDRALKLGGQKANWDAVVDEARMLKEVARPPIAEFFSEFQALTSDLQDRYADIVDYLNAERRPRRATMRECDDFLDAILAQGHSFLDYACNHHQEEEISELVDEFEAHLVSGMADVMLPCFEAYCKDGGYFPKAYHHLHRVLDVFLRLCRRIYSMVKEGYVESKSRGHSLLRPLQKLLMALEEDWFKQGAPPPAPQRGLSIKHGKKWSEDEGSALLDGLQLYQDRDRYARILKHFQDKLRGRTIRSVREKAQQLHDKLLSSMIEPDELETEEGRQRWHWLLSVRQDES</sequence>
<gene>
    <name evidence="3" type="ORF">BDV28DRAFT_127074</name>
</gene>
<dbReference type="CDD" id="cd00167">
    <property type="entry name" value="SANT"/>
    <property type="match status" value="1"/>
</dbReference>
<feature type="region of interest" description="Disordered" evidence="1">
    <location>
        <begin position="1"/>
        <end position="441"/>
    </location>
</feature>
<evidence type="ECO:0000313" key="3">
    <source>
        <dbReference type="EMBL" id="KAE8356487.1"/>
    </source>
</evidence>